<dbReference type="PANTHER" id="PTHR47718:SF4">
    <property type="entry name" value="PROTEIN FAR1-RELATED SEQUENCE"/>
    <property type="match status" value="1"/>
</dbReference>
<evidence type="ECO:0000259" key="1">
    <source>
        <dbReference type="Pfam" id="PF10551"/>
    </source>
</evidence>
<dbReference type="InterPro" id="IPR018289">
    <property type="entry name" value="MULE_transposase_dom"/>
</dbReference>
<name>A0A3L6T6X8_PANMI</name>
<protein>
    <recommendedName>
        <fullName evidence="1">MULE transposase domain-containing protein</fullName>
    </recommendedName>
</protein>
<proteinExistence type="predicted"/>
<sequence>MAELYGGIENCPYTEGDVKNLRVEYHAEYKGKDVKATLEYFEELKKEDPDFYYSYTLDEFDTVENLFWVDGAARKSYEIYSDCLSFDTTYMTNAYNMPCAPFIGIGRNGITIQLGCGFLRNEKTEAFVWLFGEFKKVMGGKDPENIITYKDIAMRVAIAETTARSEGFNAVLKHYVNPKNSILNFVEQYKKIQQRIFSKQDQQEANTAIKVPHYLTGHPMERQMKKAYTRKLFNVFQHEI</sequence>
<accession>A0A3L6T6X8</accession>
<dbReference type="Pfam" id="PF10551">
    <property type="entry name" value="MULE"/>
    <property type="match status" value="1"/>
</dbReference>
<dbReference type="STRING" id="4540.A0A3L6T6X8"/>
<organism evidence="2 3">
    <name type="scientific">Panicum miliaceum</name>
    <name type="common">Proso millet</name>
    <name type="synonym">Broomcorn millet</name>
    <dbReference type="NCBI Taxonomy" id="4540"/>
    <lineage>
        <taxon>Eukaryota</taxon>
        <taxon>Viridiplantae</taxon>
        <taxon>Streptophyta</taxon>
        <taxon>Embryophyta</taxon>
        <taxon>Tracheophyta</taxon>
        <taxon>Spermatophyta</taxon>
        <taxon>Magnoliopsida</taxon>
        <taxon>Liliopsida</taxon>
        <taxon>Poales</taxon>
        <taxon>Poaceae</taxon>
        <taxon>PACMAD clade</taxon>
        <taxon>Panicoideae</taxon>
        <taxon>Panicodae</taxon>
        <taxon>Paniceae</taxon>
        <taxon>Panicinae</taxon>
        <taxon>Panicum</taxon>
        <taxon>Panicum sect. Panicum</taxon>
    </lineage>
</organism>
<evidence type="ECO:0000313" key="3">
    <source>
        <dbReference type="Proteomes" id="UP000275267"/>
    </source>
</evidence>
<dbReference type="OrthoDB" id="675990at2759"/>
<gene>
    <name evidence="2" type="ORF">C2845_PM03G28010</name>
</gene>
<dbReference type="AlphaFoldDB" id="A0A3L6T6X8"/>
<dbReference type="PANTHER" id="PTHR47718">
    <property type="entry name" value="OS01G0519700 PROTEIN"/>
    <property type="match status" value="1"/>
</dbReference>
<evidence type="ECO:0000313" key="2">
    <source>
        <dbReference type="EMBL" id="RLN34031.1"/>
    </source>
</evidence>
<feature type="domain" description="MULE transposase" evidence="1">
    <location>
        <begin position="84"/>
        <end position="161"/>
    </location>
</feature>
<dbReference type="EMBL" id="PQIB02000002">
    <property type="protein sequence ID" value="RLN34031.1"/>
    <property type="molecule type" value="Genomic_DNA"/>
</dbReference>
<reference evidence="3" key="1">
    <citation type="journal article" date="2019" name="Nat. Commun.">
        <title>The genome of broomcorn millet.</title>
        <authorList>
            <person name="Zou C."/>
            <person name="Miki D."/>
            <person name="Li D."/>
            <person name="Tang Q."/>
            <person name="Xiao L."/>
            <person name="Rajput S."/>
            <person name="Deng P."/>
            <person name="Jia W."/>
            <person name="Huang R."/>
            <person name="Zhang M."/>
            <person name="Sun Y."/>
            <person name="Hu J."/>
            <person name="Fu X."/>
            <person name="Schnable P.S."/>
            <person name="Li F."/>
            <person name="Zhang H."/>
            <person name="Feng B."/>
            <person name="Zhu X."/>
            <person name="Liu R."/>
            <person name="Schnable J.C."/>
            <person name="Zhu J.-K."/>
            <person name="Zhang H."/>
        </authorList>
    </citation>
    <scope>NUCLEOTIDE SEQUENCE [LARGE SCALE GENOMIC DNA]</scope>
</reference>
<keyword evidence="3" id="KW-1185">Reference proteome</keyword>
<dbReference type="Proteomes" id="UP000275267">
    <property type="component" value="Unassembled WGS sequence"/>
</dbReference>
<comment type="caution">
    <text evidence="2">The sequence shown here is derived from an EMBL/GenBank/DDBJ whole genome shotgun (WGS) entry which is preliminary data.</text>
</comment>